<accession>A0AAV4S4M9</accession>
<name>A0AAV4S4M9_CAEEX</name>
<evidence type="ECO:0000313" key="2">
    <source>
        <dbReference type="Proteomes" id="UP001054945"/>
    </source>
</evidence>
<organism evidence="1 2">
    <name type="scientific">Caerostris extrusa</name>
    <name type="common">Bark spider</name>
    <name type="synonym">Caerostris bankana</name>
    <dbReference type="NCBI Taxonomy" id="172846"/>
    <lineage>
        <taxon>Eukaryota</taxon>
        <taxon>Metazoa</taxon>
        <taxon>Ecdysozoa</taxon>
        <taxon>Arthropoda</taxon>
        <taxon>Chelicerata</taxon>
        <taxon>Arachnida</taxon>
        <taxon>Araneae</taxon>
        <taxon>Araneomorphae</taxon>
        <taxon>Entelegynae</taxon>
        <taxon>Araneoidea</taxon>
        <taxon>Araneidae</taxon>
        <taxon>Caerostris</taxon>
    </lineage>
</organism>
<proteinExistence type="predicted"/>
<dbReference type="Proteomes" id="UP001054945">
    <property type="component" value="Unassembled WGS sequence"/>
</dbReference>
<comment type="caution">
    <text evidence="1">The sequence shown here is derived from an EMBL/GenBank/DDBJ whole genome shotgun (WGS) entry which is preliminary data.</text>
</comment>
<keyword evidence="2" id="KW-1185">Reference proteome</keyword>
<protein>
    <submittedName>
        <fullName evidence="1">Uncharacterized protein</fullName>
    </submittedName>
</protein>
<evidence type="ECO:0000313" key="1">
    <source>
        <dbReference type="EMBL" id="GIY28156.1"/>
    </source>
</evidence>
<gene>
    <name evidence="1" type="ORF">CEXT_808461</name>
</gene>
<reference evidence="1 2" key="1">
    <citation type="submission" date="2021-06" db="EMBL/GenBank/DDBJ databases">
        <title>Caerostris extrusa draft genome.</title>
        <authorList>
            <person name="Kono N."/>
            <person name="Arakawa K."/>
        </authorList>
    </citation>
    <scope>NUCLEOTIDE SEQUENCE [LARGE SCALE GENOMIC DNA]</scope>
</reference>
<dbReference type="AlphaFoldDB" id="A0AAV4S4M9"/>
<dbReference type="EMBL" id="BPLR01008912">
    <property type="protein sequence ID" value="GIY28156.1"/>
    <property type="molecule type" value="Genomic_DNA"/>
</dbReference>
<sequence length="79" mass="8780">MHLVAFCGTQNSILDNKAPGGVPFKDSKESAVELNENALGGFFVEHRTPFSTTKLREGIFIGFYLSVWIIEKSQVFKSV</sequence>